<sequence length="195" mass="22046">MNKLLCIILFVLLTQGNCQDGSSLMSKAATRWRNYVSEFFEDSQTIGIFQLSLDLIYDEKDVNTIGSALTEHLMNNLTITQTSKIAGFGLGLPVYYSGGINGFLDVFSTHISNNLSPFCSQLQGEVIKMKGKGYEKQYIYNQGTYMALNMFTPAKIEGIFCRFKKKMTPAVWSKLYKSVVKYKILKLELYEANCV</sequence>
<dbReference type="WBParaSite" id="SVE_0374500.1">
    <property type="protein sequence ID" value="SVE_0374500.1"/>
    <property type="gene ID" value="SVE_0374500"/>
</dbReference>
<keyword evidence="2" id="KW-1185">Reference proteome</keyword>
<accession>A0A0K0F4K6</accession>
<feature type="signal peptide" evidence="1">
    <location>
        <begin position="1"/>
        <end position="18"/>
    </location>
</feature>
<reference evidence="3" key="2">
    <citation type="submission" date="2015-08" db="UniProtKB">
        <authorList>
            <consortium name="WormBaseParasite"/>
        </authorList>
    </citation>
    <scope>IDENTIFICATION</scope>
</reference>
<feature type="chain" id="PRO_5005329166" evidence="1">
    <location>
        <begin position="19"/>
        <end position="195"/>
    </location>
</feature>
<keyword evidence="1" id="KW-0732">Signal</keyword>
<organism evidence="2 3">
    <name type="scientific">Strongyloides venezuelensis</name>
    <name type="common">Threadworm</name>
    <dbReference type="NCBI Taxonomy" id="75913"/>
    <lineage>
        <taxon>Eukaryota</taxon>
        <taxon>Metazoa</taxon>
        <taxon>Ecdysozoa</taxon>
        <taxon>Nematoda</taxon>
        <taxon>Chromadorea</taxon>
        <taxon>Rhabditida</taxon>
        <taxon>Tylenchina</taxon>
        <taxon>Panagrolaimomorpha</taxon>
        <taxon>Strongyloidoidea</taxon>
        <taxon>Strongyloididae</taxon>
        <taxon>Strongyloides</taxon>
    </lineage>
</organism>
<protein>
    <submittedName>
        <fullName evidence="3">Lipoprotein</fullName>
    </submittedName>
</protein>
<name>A0A0K0F4K6_STRVS</name>
<evidence type="ECO:0000256" key="1">
    <source>
        <dbReference type="SAM" id="SignalP"/>
    </source>
</evidence>
<evidence type="ECO:0000313" key="3">
    <source>
        <dbReference type="WBParaSite" id="SVE_0374500.1"/>
    </source>
</evidence>
<reference evidence="2" key="1">
    <citation type="submission" date="2014-07" db="EMBL/GenBank/DDBJ databases">
        <authorList>
            <person name="Martin A.A"/>
            <person name="De Silva N."/>
        </authorList>
    </citation>
    <scope>NUCLEOTIDE SEQUENCE</scope>
</reference>
<evidence type="ECO:0000313" key="2">
    <source>
        <dbReference type="Proteomes" id="UP000035680"/>
    </source>
</evidence>
<proteinExistence type="predicted"/>
<dbReference type="Proteomes" id="UP000035680">
    <property type="component" value="Unassembled WGS sequence"/>
</dbReference>
<dbReference type="AlphaFoldDB" id="A0A0K0F4K6"/>